<gene>
    <name evidence="1" type="ORF">FHU41_000672</name>
</gene>
<evidence type="ECO:0000313" key="2">
    <source>
        <dbReference type="Proteomes" id="UP000521748"/>
    </source>
</evidence>
<protein>
    <submittedName>
        <fullName evidence="1">Uncharacterized protein</fullName>
    </submittedName>
</protein>
<dbReference type="AlphaFoldDB" id="A0A7Y9LRV4"/>
<accession>A0A7Y9LRV4</accession>
<name>A0A7Y9LRV4_9MICC</name>
<dbReference type="Proteomes" id="UP000521748">
    <property type="component" value="Unassembled WGS sequence"/>
</dbReference>
<organism evidence="1 2">
    <name type="scientific">Psychromicrobium silvestre</name>
    <dbReference type="NCBI Taxonomy" id="1645614"/>
    <lineage>
        <taxon>Bacteria</taxon>
        <taxon>Bacillati</taxon>
        <taxon>Actinomycetota</taxon>
        <taxon>Actinomycetes</taxon>
        <taxon>Micrococcales</taxon>
        <taxon>Micrococcaceae</taxon>
        <taxon>Psychromicrobium</taxon>
    </lineage>
</organism>
<evidence type="ECO:0000313" key="1">
    <source>
        <dbReference type="EMBL" id="NYE94451.1"/>
    </source>
</evidence>
<reference evidence="1 2" key="1">
    <citation type="submission" date="2020-07" db="EMBL/GenBank/DDBJ databases">
        <title>Sequencing the genomes of 1000 actinobacteria strains.</title>
        <authorList>
            <person name="Klenk H.-P."/>
        </authorList>
    </citation>
    <scope>NUCLEOTIDE SEQUENCE [LARGE SCALE GENOMIC DNA]</scope>
    <source>
        <strain evidence="1 2">DSM 102047</strain>
    </source>
</reference>
<proteinExistence type="predicted"/>
<keyword evidence="2" id="KW-1185">Reference proteome</keyword>
<comment type="caution">
    <text evidence="1">The sequence shown here is derived from an EMBL/GenBank/DDBJ whole genome shotgun (WGS) entry which is preliminary data.</text>
</comment>
<dbReference type="EMBL" id="JACBYQ010000001">
    <property type="protein sequence ID" value="NYE94451.1"/>
    <property type="molecule type" value="Genomic_DNA"/>
</dbReference>
<sequence length="108" mass="12341">MAGRDPVGTFSEAVDIQSGPGCRPVELRWRGERYQVVSGRRRPFVLSGYLGAEGRLNTTEYELWELEVTHPERSRRTMKVTHRVGGSRWRLLCLADDRQQRSAVGLAR</sequence>